<evidence type="ECO:0000313" key="1">
    <source>
        <dbReference type="EMBL" id="OEL13246.1"/>
    </source>
</evidence>
<name>A0A1E5UK31_9POAL</name>
<gene>
    <name evidence="1" type="ORF">BAE44_0025736</name>
</gene>
<reference evidence="1 2" key="1">
    <citation type="submission" date="2016-09" db="EMBL/GenBank/DDBJ databases">
        <title>The draft genome of Dichanthelium oligosanthes: A C3 panicoid grass species.</title>
        <authorList>
            <person name="Studer A.J."/>
            <person name="Schnable J.C."/>
            <person name="Brutnell T.P."/>
        </authorList>
    </citation>
    <scope>NUCLEOTIDE SEQUENCE [LARGE SCALE GENOMIC DNA]</scope>
    <source>
        <strain evidence="2">cv. Kellogg 1175</strain>
        <tissue evidence="1">Leaf</tissue>
    </source>
</reference>
<keyword evidence="2" id="KW-1185">Reference proteome</keyword>
<sequence>MEPTRPVPVRLSTCKKERLPRSGVISPWRGTPGSSSLVTRCGRRRLQNTPVQWQKDDWFVQLLARRRRGSDSWDLKAS</sequence>
<evidence type="ECO:0000313" key="2">
    <source>
        <dbReference type="Proteomes" id="UP000095767"/>
    </source>
</evidence>
<proteinExistence type="predicted"/>
<dbReference type="EMBL" id="LWDX02074015">
    <property type="protein sequence ID" value="OEL13246.1"/>
    <property type="molecule type" value="Genomic_DNA"/>
</dbReference>
<organism evidence="1 2">
    <name type="scientific">Dichanthelium oligosanthes</name>
    <dbReference type="NCBI Taxonomy" id="888268"/>
    <lineage>
        <taxon>Eukaryota</taxon>
        <taxon>Viridiplantae</taxon>
        <taxon>Streptophyta</taxon>
        <taxon>Embryophyta</taxon>
        <taxon>Tracheophyta</taxon>
        <taxon>Spermatophyta</taxon>
        <taxon>Magnoliopsida</taxon>
        <taxon>Liliopsida</taxon>
        <taxon>Poales</taxon>
        <taxon>Poaceae</taxon>
        <taxon>PACMAD clade</taxon>
        <taxon>Panicoideae</taxon>
        <taxon>Panicodae</taxon>
        <taxon>Paniceae</taxon>
        <taxon>Dichantheliinae</taxon>
        <taxon>Dichanthelium</taxon>
    </lineage>
</organism>
<dbReference type="AlphaFoldDB" id="A0A1E5UK31"/>
<comment type="caution">
    <text evidence="1">The sequence shown here is derived from an EMBL/GenBank/DDBJ whole genome shotgun (WGS) entry which is preliminary data.</text>
</comment>
<protein>
    <submittedName>
        <fullName evidence="1">Uncharacterized protein</fullName>
    </submittedName>
</protein>
<feature type="non-terminal residue" evidence="1">
    <location>
        <position position="78"/>
    </location>
</feature>
<dbReference type="Proteomes" id="UP000095767">
    <property type="component" value="Unassembled WGS sequence"/>
</dbReference>
<accession>A0A1E5UK31</accession>